<dbReference type="Pfam" id="PF24036">
    <property type="entry name" value="DUF7345"/>
    <property type="match status" value="1"/>
</dbReference>
<keyword evidence="4" id="KW-1185">Reference proteome</keyword>
<dbReference type="RefSeq" id="WP_092815936.1">
    <property type="nucleotide sequence ID" value="NZ_FNWU01000002.1"/>
</dbReference>
<protein>
    <recommendedName>
        <fullName evidence="2">DUF7345 domain-containing protein</fullName>
    </recommendedName>
</protein>
<evidence type="ECO:0000313" key="3">
    <source>
        <dbReference type="EMBL" id="SEH45979.1"/>
    </source>
</evidence>
<sequence>MTDTWTATSGSRTRLRGGILALLVVCSLLVGASGPAAAADHTGSESAFIVDLEDDGDATVTLRLTYDLDDDAERSAFASLRNDSTTRADLRDRFASRMRSVANDTAATVERDQSIDASSIDITTTSGTNADATAADGDTNGTGVAALSVRWAGLAATNEGTLTLTEPFASGFTTDHRFVVTGPDGYAATAVTPDGSTVENETYVWDGGTNLEGFEMVLEPTDGSDADTTADEVTDDDATVGSAPGFGTGAAVAALAALTVVLRARRARDQK</sequence>
<accession>A0A1H6IDP3</accession>
<dbReference type="InterPro" id="IPR055769">
    <property type="entry name" value="DUF7345"/>
</dbReference>
<dbReference type="AlphaFoldDB" id="A0A1H6IDP3"/>
<feature type="domain" description="DUF7345" evidence="2">
    <location>
        <begin position="50"/>
        <end position="186"/>
    </location>
</feature>
<name>A0A1H6IDP3_9EURY</name>
<evidence type="ECO:0000259" key="2">
    <source>
        <dbReference type="Pfam" id="PF24036"/>
    </source>
</evidence>
<feature type="transmembrane region" description="Helical" evidence="1">
    <location>
        <begin position="243"/>
        <end position="262"/>
    </location>
</feature>
<dbReference type="Proteomes" id="UP000199215">
    <property type="component" value="Unassembled WGS sequence"/>
</dbReference>
<keyword evidence="1" id="KW-1133">Transmembrane helix</keyword>
<reference evidence="3 4" key="1">
    <citation type="submission" date="2016-10" db="EMBL/GenBank/DDBJ databases">
        <authorList>
            <person name="de Groot N.N."/>
        </authorList>
    </citation>
    <scope>NUCLEOTIDE SEQUENCE [LARGE SCALE GENOMIC DNA]</scope>
    <source>
        <strain evidence="3 4">IBRC-M10418</strain>
    </source>
</reference>
<dbReference type="STRING" id="1267564.SAMN05192561_102100"/>
<evidence type="ECO:0000313" key="4">
    <source>
        <dbReference type="Proteomes" id="UP000199215"/>
    </source>
</evidence>
<organism evidence="3 4">
    <name type="scientific">Halopenitus malekzadehii</name>
    <dbReference type="NCBI Taxonomy" id="1267564"/>
    <lineage>
        <taxon>Archaea</taxon>
        <taxon>Methanobacteriati</taxon>
        <taxon>Methanobacteriota</taxon>
        <taxon>Stenosarchaea group</taxon>
        <taxon>Halobacteria</taxon>
        <taxon>Halobacteriales</taxon>
        <taxon>Haloferacaceae</taxon>
        <taxon>Halopenitus</taxon>
    </lineage>
</organism>
<evidence type="ECO:0000256" key="1">
    <source>
        <dbReference type="SAM" id="Phobius"/>
    </source>
</evidence>
<proteinExistence type="predicted"/>
<gene>
    <name evidence="3" type="ORF">SAMN05192561_102100</name>
</gene>
<keyword evidence="1" id="KW-0812">Transmembrane</keyword>
<dbReference type="EMBL" id="FNWU01000002">
    <property type="protein sequence ID" value="SEH45979.1"/>
    <property type="molecule type" value="Genomic_DNA"/>
</dbReference>
<keyword evidence="1" id="KW-0472">Membrane</keyword>
<dbReference type="OrthoDB" id="240095at2157"/>